<evidence type="ECO:0000313" key="5">
    <source>
        <dbReference type="Proteomes" id="UP000738126"/>
    </source>
</evidence>
<dbReference type="EMBL" id="NRSH01000067">
    <property type="protein sequence ID" value="MBK1726783.1"/>
    <property type="molecule type" value="Genomic_DNA"/>
</dbReference>
<reference evidence="4 5" key="1">
    <citation type="journal article" date="2020" name="Microorganisms">
        <title>Osmotic Adaptation and Compatible Solute Biosynthesis of Phototrophic Bacteria as Revealed from Genome Analyses.</title>
        <authorList>
            <person name="Imhoff J.F."/>
            <person name="Rahn T."/>
            <person name="Kunzel S."/>
            <person name="Keller A."/>
            <person name="Neulinger S.C."/>
        </authorList>
    </citation>
    <scope>NUCLEOTIDE SEQUENCE [LARGE SCALE GENOMIC DNA]</scope>
    <source>
        <strain evidence="4 5">DSM 15116</strain>
    </source>
</reference>
<proteinExistence type="predicted"/>
<dbReference type="InterPro" id="IPR051840">
    <property type="entry name" value="NifX/NifY_domain"/>
</dbReference>
<gene>
    <name evidence="4" type="ORF">CKO13_07065</name>
</gene>
<dbReference type="Pfam" id="PF02579">
    <property type="entry name" value="Nitro_FeMo-Co"/>
    <property type="match status" value="1"/>
</dbReference>
<dbReference type="Proteomes" id="UP000738126">
    <property type="component" value="Unassembled WGS sequence"/>
</dbReference>
<feature type="compositionally biased region" description="Basic residues" evidence="2">
    <location>
        <begin position="114"/>
        <end position="123"/>
    </location>
</feature>
<evidence type="ECO:0000259" key="3">
    <source>
        <dbReference type="Pfam" id="PF02579"/>
    </source>
</evidence>
<dbReference type="PANTHER" id="PTHR33937:SF2">
    <property type="entry name" value="DINITROGENASE IRON-MOLYBDENUM COFACTOR BIOSYNTHESIS DOMAIN-CONTAINING PROTEIN"/>
    <property type="match status" value="1"/>
</dbReference>
<evidence type="ECO:0000256" key="1">
    <source>
        <dbReference type="ARBA" id="ARBA00023231"/>
    </source>
</evidence>
<protein>
    <recommendedName>
        <fullName evidence="3">Dinitrogenase iron-molybdenum cofactor biosynthesis domain-containing protein</fullName>
    </recommendedName>
</protein>
<accession>A0ABS1E4V4</accession>
<feature type="region of interest" description="Disordered" evidence="2">
    <location>
        <begin position="104"/>
        <end position="123"/>
    </location>
</feature>
<sequence length="123" mass="14004">MGTKIAVTSQNRRTVTPHAGRTRRFLIYEAHADGGYELVDRVELPKDQTLHEWGNRDGHPLYAYDVIIAGSVGPNFIERMARRGVEVLPTSETDPETAVRRYIDGTLPVEPPHEHHHHDHDHD</sequence>
<organism evidence="4 5">
    <name type="scientific">Halorhodospira neutriphila</name>
    <dbReference type="NCBI Taxonomy" id="168379"/>
    <lineage>
        <taxon>Bacteria</taxon>
        <taxon>Pseudomonadati</taxon>
        <taxon>Pseudomonadota</taxon>
        <taxon>Gammaproteobacteria</taxon>
        <taxon>Chromatiales</taxon>
        <taxon>Ectothiorhodospiraceae</taxon>
        <taxon>Halorhodospira</taxon>
    </lineage>
</organism>
<name>A0ABS1E4V4_9GAMM</name>
<dbReference type="Gene3D" id="3.30.420.130">
    <property type="entry name" value="Dinitrogenase iron-molybdenum cofactor biosynthesis domain"/>
    <property type="match status" value="1"/>
</dbReference>
<evidence type="ECO:0000313" key="4">
    <source>
        <dbReference type="EMBL" id="MBK1726783.1"/>
    </source>
</evidence>
<keyword evidence="5" id="KW-1185">Reference proteome</keyword>
<dbReference type="PANTHER" id="PTHR33937">
    <property type="entry name" value="IRON-MOLYBDENUM PROTEIN-RELATED-RELATED"/>
    <property type="match status" value="1"/>
</dbReference>
<dbReference type="InterPro" id="IPR036105">
    <property type="entry name" value="DiNase_FeMo-co_biosyn_sf"/>
</dbReference>
<dbReference type="RefSeq" id="WP_200258694.1">
    <property type="nucleotide sequence ID" value="NZ_NRSH01000067.1"/>
</dbReference>
<feature type="domain" description="Dinitrogenase iron-molybdenum cofactor biosynthesis" evidence="3">
    <location>
        <begin position="13"/>
        <end position="103"/>
    </location>
</feature>
<dbReference type="CDD" id="cd00562">
    <property type="entry name" value="NifX_NifB"/>
    <property type="match status" value="1"/>
</dbReference>
<evidence type="ECO:0000256" key="2">
    <source>
        <dbReference type="SAM" id="MobiDB-lite"/>
    </source>
</evidence>
<comment type="caution">
    <text evidence="4">The sequence shown here is derived from an EMBL/GenBank/DDBJ whole genome shotgun (WGS) entry which is preliminary data.</text>
</comment>
<keyword evidence="1" id="KW-0535">Nitrogen fixation</keyword>
<dbReference type="InterPro" id="IPR003731">
    <property type="entry name" value="Di-Nase_FeMo-co_biosynth"/>
</dbReference>
<dbReference type="SUPFAM" id="SSF53146">
    <property type="entry name" value="Nitrogenase accessory factor-like"/>
    <property type="match status" value="1"/>
</dbReference>